<organism evidence="1 2">
    <name type="scientific">Rhodopseudomonas palustris</name>
    <dbReference type="NCBI Taxonomy" id="1076"/>
    <lineage>
        <taxon>Bacteria</taxon>
        <taxon>Pseudomonadati</taxon>
        <taxon>Pseudomonadota</taxon>
        <taxon>Alphaproteobacteria</taxon>
        <taxon>Hyphomicrobiales</taxon>
        <taxon>Nitrobacteraceae</taxon>
        <taxon>Rhodopseudomonas</taxon>
    </lineage>
</organism>
<protein>
    <submittedName>
        <fullName evidence="1">Uncharacterized protein</fullName>
    </submittedName>
</protein>
<reference evidence="1 2" key="1">
    <citation type="submission" date="2018-06" db="EMBL/GenBank/DDBJ databases">
        <title>Draft Whole-Genome Sequence of the purple photosynthetic bacterium Rhodospeudomonas palustris XCP.</title>
        <authorList>
            <person name="Rayyan A."/>
            <person name="Meyer T.E."/>
            <person name="Kyndt J.A."/>
        </authorList>
    </citation>
    <scope>NUCLEOTIDE SEQUENCE [LARGE SCALE GENOMIC DNA]</scope>
    <source>
        <strain evidence="1 2">XCP</strain>
    </source>
</reference>
<dbReference type="EMBL" id="QKQS01000023">
    <property type="protein sequence ID" value="PZA10617.1"/>
    <property type="molecule type" value="Genomic_DNA"/>
</dbReference>
<sequence>MSHAFIIEVDSRAAGIVVRDGRSFRFHSACDDFSGLEGQGFRSPGDAQKAAVRHLEAFTGGRGAKLRVA</sequence>
<dbReference type="RefSeq" id="WP_110786716.1">
    <property type="nucleotide sequence ID" value="NZ_QKQS01000023.1"/>
</dbReference>
<proteinExistence type="predicted"/>
<name>A0A323UEH7_RHOPL</name>
<comment type="caution">
    <text evidence="1">The sequence shown here is derived from an EMBL/GenBank/DDBJ whole genome shotgun (WGS) entry which is preliminary data.</text>
</comment>
<dbReference type="AlphaFoldDB" id="A0A323UEH7"/>
<dbReference type="Proteomes" id="UP000248134">
    <property type="component" value="Unassembled WGS sequence"/>
</dbReference>
<evidence type="ECO:0000313" key="1">
    <source>
        <dbReference type="EMBL" id="PZA10617.1"/>
    </source>
</evidence>
<evidence type="ECO:0000313" key="2">
    <source>
        <dbReference type="Proteomes" id="UP000248134"/>
    </source>
</evidence>
<gene>
    <name evidence="1" type="ORF">DNX69_14765</name>
</gene>
<dbReference type="OrthoDB" id="7584850at2"/>
<accession>A0A323UEH7</accession>